<reference evidence="1 2" key="1">
    <citation type="submission" date="2016-10" db="EMBL/GenBank/DDBJ databases">
        <authorList>
            <person name="de Groot N.N."/>
        </authorList>
    </citation>
    <scope>NUCLEOTIDE SEQUENCE [LARGE SCALE GENOMIC DNA]</scope>
    <source>
        <strain evidence="1 2">L 420-91</strain>
    </source>
</reference>
<proteinExistence type="predicted"/>
<evidence type="ECO:0000313" key="1">
    <source>
        <dbReference type="EMBL" id="SDH73154.1"/>
    </source>
</evidence>
<sequence>MNLSTEVKIVKLSSSTTSTTGTVESNPVDTTGYEGCLFLTSIKVADPTNILRVQQGGKDLEGATVVTQHNGQAVFVEVHLPQTIQGKELRVVVERGVATSVGDIYAILYSGRRRPEINFVDAPDGITGKILVSPDVV</sequence>
<dbReference type="Proteomes" id="UP000198956">
    <property type="component" value="Unassembled WGS sequence"/>
</dbReference>
<protein>
    <submittedName>
        <fullName evidence="1">Uncharacterized protein</fullName>
    </submittedName>
</protein>
<evidence type="ECO:0000313" key="2">
    <source>
        <dbReference type="Proteomes" id="UP000198956"/>
    </source>
</evidence>
<gene>
    <name evidence="1" type="ORF">SAMN04489735_104819</name>
</gene>
<organism evidence="1 2">
    <name type="scientific">Aneurinibacillus thermoaerophilus</name>
    <dbReference type="NCBI Taxonomy" id="143495"/>
    <lineage>
        <taxon>Bacteria</taxon>
        <taxon>Bacillati</taxon>
        <taxon>Bacillota</taxon>
        <taxon>Bacilli</taxon>
        <taxon>Bacillales</taxon>
        <taxon>Paenibacillaceae</taxon>
        <taxon>Aneurinibacillus group</taxon>
        <taxon>Aneurinibacillus</taxon>
    </lineage>
</organism>
<dbReference type="AlphaFoldDB" id="A0A1G8ETH5"/>
<name>A0A1G8ETH5_ANETH</name>
<dbReference type="RefSeq" id="WP_091261359.1">
    <property type="nucleotide sequence ID" value="NZ_JARLVZ010000023.1"/>
</dbReference>
<dbReference type="EMBL" id="FNDE01000048">
    <property type="protein sequence ID" value="SDH73154.1"/>
    <property type="molecule type" value="Genomic_DNA"/>
</dbReference>
<accession>A0A1G8ETH5</accession>